<evidence type="ECO:0000256" key="1">
    <source>
        <dbReference type="SAM" id="MobiDB-lite"/>
    </source>
</evidence>
<feature type="domain" description="DUF4126" evidence="3">
    <location>
        <begin position="4"/>
        <end position="172"/>
    </location>
</feature>
<comment type="caution">
    <text evidence="4">The sequence shown here is derived from an EMBL/GenBank/DDBJ whole genome shotgun (WGS) entry which is preliminary data.</text>
</comment>
<feature type="region of interest" description="Disordered" evidence="1">
    <location>
        <begin position="187"/>
        <end position="209"/>
    </location>
</feature>
<keyword evidence="2" id="KW-0472">Membrane</keyword>
<evidence type="ECO:0000313" key="4">
    <source>
        <dbReference type="EMBL" id="MFC5178947.1"/>
    </source>
</evidence>
<keyword evidence="2" id="KW-1133">Transmembrane helix</keyword>
<keyword evidence="5" id="KW-1185">Reference proteome</keyword>
<dbReference type="Pfam" id="PF13548">
    <property type="entry name" value="DUF4126"/>
    <property type="match status" value="1"/>
</dbReference>
<accession>A0ABW0BP47</accession>
<gene>
    <name evidence="4" type="ORF">ACFPGP_19855</name>
</gene>
<feature type="transmembrane region" description="Helical" evidence="2">
    <location>
        <begin position="40"/>
        <end position="60"/>
    </location>
</feature>
<dbReference type="Proteomes" id="UP001596087">
    <property type="component" value="Unassembled WGS sequence"/>
</dbReference>
<evidence type="ECO:0000259" key="3">
    <source>
        <dbReference type="Pfam" id="PF13548"/>
    </source>
</evidence>
<dbReference type="InterPro" id="IPR025196">
    <property type="entry name" value="DUF4126"/>
</dbReference>
<sequence>MDSLALVFSSGWASGVNAYLVVLVLGLADRFGDVAGIPDALGRTDVLLAAAVMFALEFVADKVPYLDSAWDAVSTVIRPTVGAVVGVLIAGDAATLDQAVAGVVGGGTALLSHTVKASSRLAINSSPEPVSNVTASLAEDVTVLALMWFAVEHPRAAAAIAGVLLLVGLVVVYLVARLVRRGWQRLRGRRTPPPTGGPGNPVVPGGTAG</sequence>
<feature type="transmembrane region" description="Helical" evidence="2">
    <location>
        <begin position="6"/>
        <end position="28"/>
    </location>
</feature>
<dbReference type="EMBL" id="JBHSKD010000027">
    <property type="protein sequence ID" value="MFC5178947.1"/>
    <property type="molecule type" value="Genomic_DNA"/>
</dbReference>
<evidence type="ECO:0000313" key="5">
    <source>
        <dbReference type="Proteomes" id="UP001596087"/>
    </source>
</evidence>
<dbReference type="RefSeq" id="WP_378592739.1">
    <property type="nucleotide sequence ID" value="NZ_JBHSKD010000027.1"/>
</dbReference>
<proteinExistence type="predicted"/>
<organism evidence="4 5">
    <name type="scientific">Nocardioides taihuensis</name>
    <dbReference type="NCBI Taxonomy" id="1835606"/>
    <lineage>
        <taxon>Bacteria</taxon>
        <taxon>Bacillati</taxon>
        <taxon>Actinomycetota</taxon>
        <taxon>Actinomycetes</taxon>
        <taxon>Propionibacteriales</taxon>
        <taxon>Nocardioidaceae</taxon>
        <taxon>Nocardioides</taxon>
    </lineage>
</organism>
<feature type="compositionally biased region" description="Low complexity" evidence="1">
    <location>
        <begin position="200"/>
        <end position="209"/>
    </location>
</feature>
<feature type="transmembrane region" description="Helical" evidence="2">
    <location>
        <begin position="156"/>
        <end position="179"/>
    </location>
</feature>
<reference evidence="5" key="1">
    <citation type="journal article" date="2019" name="Int. J. Syst. Evol. Microbiol.">
        <title>The Global Catalogue of Microorganisms (GCM) 10K type strain sequencing project: providing services to taxonomists for standard genome sequencing and annotation.</title>
        <authorList>
            <consortium name="The Broad Institute Genomics Platform"/>
            <consortium name="The Broad Institute Genome Sequencing Center for Infectious Disease"/>
            <person name="Wu L."/>
            <person name="Ma J."/>
        </authorList>
    </citation>
    <scope>NUCLEOTIDE SEQUENCE [LARGE SCALE GENOMIC DNA]</scope>
    <source>
        <strain evidence="5">DFY41</strain>
    </source>
</reference>
<evidence type="ECO:0000256" key="2">
    <source>
        <dbReference type="SAM" id="Phobius"/>
    </source>
</evidence>
<keyword evidence="2" id="KW-0812">Transmembrane</keyword>
<name>A0ABW0BP47_9ACTN</name>
<protein>
    <submittedName>
        <fullName evidence="4">DUF4126 domain-containing protein</fullName>
    </submittedName>
</protein>